<dbReference type="Proteomes" id="UP000484255">
    <property type="component" value="Unassembled WGS sequence"/>
</dbReference>
<dbReference type="Pfam" id="PF00440">
    <property type="entry name" value="TetR_N"/>
    <property type="match status" value="1"/>
</dbReference>
<dbReference type="PRINTS" id="PR00455">
    <property type="entry name" value="HTHTETR"/>
</dbReference>
<dbReference type="GO" id="GO:0003700">
    <property type="term" value="F:DNA-binding transcription factor activity"/>
    <property type="evidence" value="ECO:0007669"/>
    <property type="project" value="TreeGrafter"/>
</dbReference>
<dbReference type="InterPro" id="IPR036271">
    <property type="entry name" value="Tet_transcr_reg_TetR-rel_C_sf"/>
</dbReference>
<reference evidence="7 8" key="1">
    <citation type="submission" date="2020-02" db="EMBL/GenBank/DDBJ databases">
        <title>Ideonella bacterium strain TBM-1.</title>
        <authorList>
            <person name="Chen W.-M."/>
        </authorList>
    </citation>
    <scope>NUCLEOTIDE SEQUENCE [LARGE SCALE GENOMIC DNA]</scope>
    <source>
        <strain evidence="7 8">TBM-1</strain>
    </source>
</reference>
<evidence type="ECO:0000256" key="4">
    <source>
        <dbReference type="ARBA" id="ARBA00023163"/>
    </source>
</evidence>
<evidence type="ECO:0000256" key="5">
    <source>
        <dbReference type="PROSITE-ProRule" id="PRU00335"/>
    </source>
</evidence>
<name>A0A7C9PHR2_9BURK</name>
<evidence type="ECO:0000256" key="1">
    <source>
        <dbReference type="ARBA" id="ARBA00022491"/>
    </source>
</evidence>
<dbReference type="Gene3D" id="1.10.357.10">
    <property type="entry name" value="Tetracycline Repressor, domain 2"/>
    <property type="match status" value="1"/>
</dbReference>
<dbReference type="AlphaFoldDB" id="A0A7C9PHR2"/>
<dbReference type="GO" id="GO:0000976">
    <property type="term" value="F:transcription cis-regulatory region binding"/>
    <property type="evidence" value="ECO:0007669"/>
    <property type="project" value="TreeGrafter"/>
</dbReference>
<sequence length="206" mass="22530">MVRKTKAEALETRHQILDAAEQVFLRQGVSGTSLQDIAVAAGVTRGAVYWHFENKAAVFHAMMERVVLPCESAMCELEAAPADAVLDTLCSLAMGPLQELAGKPQVQRVFTIAIHLTEYTGEMKIEQDQHRDSIQRYLGQMEGLLARAQQSGSLGSHLAPRTAALGLFSLVDGLMMHWTLAPDSFDLVQVGQQTIHSYLAGLRSAR</sequence>
<evidence type="ECO:0000259" key="6">
    <source>
        <dbReference type="PROSITE" id="PS50977"/>
    </source>
</evidence>
<dbReference type="InterPro" id="IPR009057">
    <property type="entry name" value="Homeodomain-like_sf"/>
</dbReference>
<dbReference type="PANTHER" id="PTHR30055">
    <property type="entry name" value="HTH-TYPE TRANSCRIPTIONAL REGULATOR RUTR"/>
    <property type="match status" value="1"/>
</dbReference>
<dbReference type="Pfam" id="PF08361">
    <property type="entry name" value="TetR_C_2"/>
    <property type="match status" value="1"/>
</dbReference>
<keyword evidence="4" id="KW-0804">Transcription</keyword>
<dbReference type="PROSITE" id="PS50977">
    <property type="entry name" value="HTH_TETR_2"/>
    <property type="match status" value="1"/>
</dbReference>
<keyword evidence="1" id="KW-0678">Repressor</keyword>
<evidence type="ECO:0000313" key="8">
    <source>
        <dbReference type="Proteomes" id="UP000484255"/>
    </source>
</evidence>
<proteinExistence type="predicted"/>
<dbReference type="InterPro" id="IPR050109">
    <property type="entry name" value="HTH-type_TetR-like_transc_reg"/>
</dbReference>
<comment type="caution">
    <text evidence="7">The sequence shown here is derived from an EMBL/GenBank/DDBJ whole genome shotgun (WGS) entry which is preliminary data.</text>
</comment>
<dbReference type="EMBL" id="JAAGOH010000016">
    <property type="protein sequence ID" value="NDY92293.1"/>
    <property type="molecule type" value="Genomic_DNA"/>
</dbReference>
<gene>
    <name evidence="7" type="ORF">G3A44_13980</name>
</gene>
<keyword evidence="8" id="KW-1185">Reference proteome</keyword>
<keyword evidence="3 5" id="KW-0238">DNA-binding</keyword>
<accession>A0A7C9PHR2</accession>
<dbReference type="PANTHER" id="PTHR30055:SF240">
    <property type="entry name" value="HTH-TYPE TRANSCRIPTIONAL REGULATOR ACRR"/>
    <property type="match status" value="1"/>
</dbReference>
<evidence type="ECO:0000313" key="7">
    <source>
        <dbReference type="EMBL" id="NDY92293.1"/>
    </source>
</evidence>
<keyword evidence="2" id="KW-0805">Transcription regulation</keyword>
<dbReference type="SUPFAM" id="SSF48498">
    <property type="entry name" value="Tetracyclin repressor-like, C-terminal domain"/>
    <property type="match status" value="1"/>
</dbReference>
<evidence type="ECO:0000256" key="2">
    <source>
        <dbReference type="ARBA" id="ARBA00023015"/>
    </source>
</evidence>
<evidence type="ECO:0000256" key="3">
    <source>
        <dbReference type="ARBA" id="ARBA00023125"/>
    </source>
</evidence>
<dbReference type="InterPro" id="IPR013572">
    <property type="entry name" value="Tscrpt_reg_MAATS_C"/>
</dbReference>
<dbReference type="RefSeq" id="WP_163458143.1">
    <property type="nucleotide sequence ID" value="NZ_JAAGOH010000016.1"/>
</dbReference>
<dbReference type="InterPro" id="IPR001647">
    <property type="entry name" value="HTH_TetR"/>
</dbReference>
<feature type="domain" description="HTH tetR-type" evidence="6">
    <location>
        <begin position="10"/>
        <end position="70"/>
    </location>
</feature>
<protein>
    <submittedName>
        <fullName evidence="7">TetR family transcriptional regulator</fullName>
    </submittedName>
</protein>
<dbReference type="PROSITE" id="PS01081">
    <property type="entry name" value="HTH_TETR_1"/>
    <property type="match status" value="1"/>
</dbReference>
<dbReference type="InterPro" id="IPR023772">
    <property type="entry name" value="DNA-bd_HTH_TetR-type_CS"/>
</dbReference>
<feature type="DNA-binding region" description="H-T-H motif" evidence="5">
    <location>
        <begin position="33"/>
        <end position="52"/>
    </location>
</feature>
<organism evidence="7 8">
    <name type="scientific">Ideonella livida</name>
    <dbReference type="NCBI Taxonomy" id="2707176"/>
    <lineage>
        <taxon>Bacteria</taxon>
        <taxon>Pseudomonadati</taxon>
        <taxon>Pseudomonadota</taxon>
        <taxon>Betaproteobacteria</taxon>
        <taxon>Burkholderiales</taxon>
        <taxon>Sphaerotilaceae</taxon>
        <taxon>Ideonella</taxon>
    </lineage>
</organism>
<dbReference type="SUPFAM" id="SSF46689">
    <property type="entry name" value="Homeodomain-like"/>
    <property type="match status" value="1"/>
</dbReference>